<keyword evidence="4" id="KW-0479">Metal-binding</keyword>
<keyword evidence="8" id="KW-0472">Membrane</keyword>
<keyword evidence="3" id="KW-0004">4Fe-4S</keyword>
<dbReference type="InterPro" id="IPR012832">
    <property type="entry name" value="RDH"/>
</dbReference>
<dbReference type="GO" id="GO:0046872">
    <property type="term" value="F:metal ion binding"/>
    <property type="evidence" value="ECO:0007669"/>
    <property type="project" value="UniProtKB-KW"/>
</dbReference>
<keyword evidence="7" id="KW-0411">Iron-sulfur</keyword>
<evidence type="ECO:0000313" key="11">
    <source>
        <dbReference type="EMBL" id="AIZ97097.1"/>
    </source>
</evidence>
<dbReference type="InterPro" id="IPR017900">
    <property type="entry name" value="4Fe4S_Fe_S_CS"/>
</dbReference>
<dbReference type="FunFam" id="3.30.70.20:FF:000055">
    <property type="entry name" value="Trichloroethene reductive dehalogenase"/>
    <property type="match status" value="1"/>
</dbReference>
<evidence type="ECO:0000256" key="2">
    <source>
        <dbReference type="ARBA" id="ARBA00022475"/>
    </source>
</evidence>
<evidence type="ECO:0000256" key="9">
    <source>
        <dbReference type="ARBA" id="ARBA00029374"/>
    </source>
</evidence>
<accession>A0A0A7NZR4</accession>
<comment type="subcellular location">
    <subcellularLocation>
        <location evidence="1">Cell membrane</location>
    </subcellularLocation>
</comment>
<evidence type="ECO:0000259" key="10">
    <source>
        <dbReference type="PROSITE" id="PS51379"/>
    </source>
</evidence>
<dbReference type="InterPro" id="IPR019546">
    <property type="entry name" value="TAT_signal_bac_arc"/>
</dbReference>
<keyword evidence="2" id="KW-1003">Cell membrane</keyword>
<reference evidence="11" key="1">
    <citation type="submission" date="2014-10" db="EMBL/GenBank/DDBJ databases">
        <title>Reductive dehalogenase homologous genes as biomarkers for distinguishing populations of Dehalococcoides in mixed dechlorinating cultures and in groundwater.</title>
        <authorList>
            <person name="Perez-De-Mora A."/>
            <person name="Zila A."/>
            <person name="Mcmaster M.L."/>
            <person name="Liang X."/>
            <person name="Dworatzek S."/>
            <person name="Edwards E.A."/>
        </authorList>
    </citation>
    <scope>NUCLEOTIDE SEQUENCE</scope>
</reference>
<dbReference type="PROSITE" id="PS00198">
    <property type="entry name" value="4FE4S_FER_1"/>
    <property type="match status" value="1"/>
</dbReference>
<feature type="domain" description="4Fe-4S ferredoxin-type" evidence="10">
    <location>
        <begin position="382"/>
        <end position="412"/>
    </location>
</feature>
<evidence type="ECO:0000256" key="3">
    <source>
        <dbReference type="ARBA" id="ARBA00022485"/>
    </source>
</evidence>
<keyword evidence="6" id="KW-0408">Iron</keyword>
<dbReference type="GO" id="GO:0051539">
    <property type="term" value="F:4 iron, 4 sulfur cluster binding"/>
    <property type="evidence" value="ECO:0007669"/>
    <property type="project" value="UniProtKB-KW"/>
</dbReference>
<organism evidence="11">
    <name type="scientific">Dehalococcoides mccartyi</name>
    <dbReference type="NCBI Taxonomy" id="61435"/>
    <lineage>
        <taxon>Bacteria</taxon>
        <taxon>Bacillati</taxon>
        <taxon>Chloroflexota</taxon>
        <taxon>Dehalococcoidia</taxon>
        <taxon>Dehalococcoidales</taxon>
        <taxon>Dehalococcoidaceae</taxon>
        <taxon>Dehalococcoides</taxon>
    </lineage>
</organism>
<evidence type="ECO:0000256" key="5">
    <source>
        <dbReference type="ARBA" id="ARBA00022729"/>
    </source>
</evidence>
<name>A0A0A7NZR4_9CHLR</name>
<protein>
    <submittedName>
        <fullName evidence="11">Reductive dehalogenase-like protein KB1rdhA20</fullName>
    </submittedName>
</protein>
<evidence type="ECO:0000256" key="6">
    <source>
        <dbReference type="ARBA" id="ARBA00023004"/>
    </source>
</evidence>
<dbReference type="InterPro" id="IPR028894">
    <property type="entry name" value="RDH_dom"/>
</dbReference>
<sequence>MNISHSTLSRRDFMKGLGLAGAGLGAVAASAPVFHDVDELTSLGSNVNRYPWYVKEREFKNPTVEIDWNVLSRQNANNFKSHAKPTPADYDAAGVVGRYMYDLETPAEALILYDYCEKEFPGWDKGWGGSGDVRTTALDNACKFMMMGMWPGDMYQGGKRINVRNAIIAAGGTGSYSSFLGPQCFSIRPQDVGASRWQGTPEENYKTVRNAFRFLGAQDVGCAEIDSDTVKFFHRAKGGASGMFAGQGDAGGKQVAFKDIDVPYETGDEYAIPNKCKYIITFTARQSFEGTRRQAGITEGFAVWYSYARYIKMMCHMQEFIRGLGYDCLNMSGLCFSNPLSAITGLGEHGRMSSPTIHPKNGTTNRANGWALLTDLPVAPTNPIDFGAYKFCETCGICADACPFGLIQKGESTWENPAAAKNGLAQGQFKGWRTNNTDCPHCPTCQGTCPFNSTSQSFIHDMVKATTTNLPMFNGFFANMERFMEYGRKPQWEFWDIEQPTYGFDTTA</sequence>
<dbReference type="PROSITE" id="PS51318">
    <property type="entry name" value="TAT"/>
    <property type="match status" value="1"/>
</dbReference>
<dbReference type="NCBIfam" id="TIGR02486">
    <property type="entry name" value="RDH"/>
    <property type="match status" value="1"/>
</dbReference>
<gene>
    <name evidence="11" type="primary">rdhA20</name>
</gene>
<dbReference type="AlphaFoldDB" id="A0A0A7NZR4"/>
<dbReference type="InterPro" id="IPR017896">
    <property type="entry name" value="4Fe4S_Fe-S-bd"/>
</dbReference>
<dbReference type="EMBL" id="KP085020">
    <property type="protein sequence ID" value="AIZ97097.1"/>
    <property type="molecule type" value="Genomic_DNA"/>
</dbReference>
<comment type="cofactor">
    <cofactor evidence="9">
        <name>corrinoid</name>
        <dbReference type="ChEBI" id="CHEBI:33913"/>
    </cofactor>
</comment>
<dbReference type="PROSITE" id="PS51379">
    <property type="entry name" value="4FE4S_FER_2"/>
    <property type="match status" value="1"/>
</dbReference>
<proteinExistence type="predicted"/>
<dbReference type="InterPro" id="IPR006311">
    <property type="entry name" value="TAT_signal"/>
</dbReference>
<dbReference type="Pfam" id="PF13486">
    <property type="entry name" value="Dehalogenase"/>
    <property type="match status" value="1"/>
</dbReference>
<dbReference type="Gene3D" id="3.30.70.20">
    <property type="match status" value="1"/>
</dbReference>
<dbReference type="NCBIfam" id="TIGR01409">
    <property type="entry name" value="TAT_signal_seq"/>
    <property type="match status" value="1"/>
</dbReference>
<dbReference type="GO" id="GO:0005886">
    <property type="term" value="C:plasma membrane"/>
    <property type="evidence" value="ECO:0007669"/>
    <property type="project" value="UniProtKB-SubCell"/>
</dbReference>
<dbReference type="Pfam" id="PF12838">
    <property type="entry name" value="Fer4_7"/>
    <property type="match status" value="1"/>
</dbReference>
<dbReference type="SUPFAM" id="SSF54862">
    <property type="entry name" value="4Fe-4S ferredoxins"/>
    <property type="match status" value="1"/>
</dbReference>
<evidence type="ECO:0000256" key="4">
    <source>
        <dbReference type="ARBA" id="ARBA00022723"/>
    </source>
</evidence>
<evidence type="ECO:0000256" key="8">
    <source>
        <dbReference type="ARBA" id="ARBA00023136"/>
    </source>
</evidence>
<evidence type="ECO:0000256" key="1">
    <source>
        <dbReference type="ARBA" id="ARBA00004236"/>
    </source>
</evidence>
<evidence type="ECO:0000256" key="7">
    <source>
        <dbReference type="ARBA" id="ARBA00023014"/>
    </source>
</evidence>
<keyword evidence="5" id="KW-0732">Signal</keyword>